<evidence type="ECO:0000256" key="4">
    <source>
        <dbReference type="ARBA" id="ARBA00022827"/>
    </source>
</evidence>
<accession>A0A1B4Y622</accession>
<dbReference type="GO" id="GO:0050660">
    <property type="term" value="F:flavin adenine dinucleotide binding"/>
    <property type="evidence" value="ECO:0007669"/>
    <property type="project" value="InterPro"/>
</dbReference>
<keyword evidence="3" id="KW-0285">Flavoprotein</keyword>
<keyword evidence="4" id="KW-0274">FAD</keyword>
<dbReference type="GeneID" id="93438083"/>
<dbReference type="Gene3D" id="1.10.540.10">
    <property type="entry name" value="Acyl-CoA dehydrogenase/oxidase, N-terminal domain"/>
    <property type="match status" value="1"/>
</dbReference>
<proteinExistence type="inferred from homology"/>
<dbReference type="InterPro" id="IPR013786">
    <property type="entry name" value="AcylCoA_DH/ox_N"/>
</dbReference>
<evidence type="ECO:0000259" key="7">
    <source>
        <dbReference type="Pfam" id="PF02771"/>
    </source>
</evidence>
<evidence type="ECO:0000256" key="5">
    <source>
        <dbReference type="ARBA" id="ARBA00023002"/>
    </source>
</evidence>
<dbReference type="GO" id="GO:0003995">
    <property type="term" value="F:acyl-CoA dehydrogenase activity"/>
    <property type="evidence" value="ECO:0007669"/>
    <property type="project" value="TreeGrafter"/>
</dbReference>
<dbReference type="Pfam" id="PF02771">
    <property type="entry name" value="Acyl-CoA_dh_N"/>
    <property type="match status" value="1"/>
</dbReference>
<gene>
    <name evidence="8" type="primary">fadE18_2</name>
    <name evidence="8" type="ORF">SHTP_3500</name>
</gene>
<dbReference type="InterPro" id="IPR009075">
    <property type="entry name" value="AcylCo_DH/oxidase_C"/>
</dbReference>
<dbReference type="Proteomes" id="UP000218067">
    <property type="component" value="Chromosome"/>
</dbReference>
<dbReference type="SUPFAM" id="SSF47203">
    <property type="entry name" value="Acyl-CoA dehydrogenase C-terminal domain-like"/>
    <property type="match status" value="1"/>
</dbReference>
<evidence type="ECO:0000256" key="1">
    <source>
        <dbReference type="ARBA" id="ARBA00001974"/>
    </source>
</evidence>
<sequence>MDFQYSDEQTLLRDTTRDLLSRSYDAESRNKIIDTDLGWSRDVWSQLADTGILGLGFEPAEAGQIEIMLVMTEVGRRLAPEPIVHAALAPGAIIAELGNDAQLQLLDEVAAGGRLLAFAHLEPGQRSPAATVSTRAVRQGDSWLLSGTKNPVLAGDCADTLVVSAALPDGGVGLFLVDAGPEGGGVDKHPYPTFDSQRGAQIDLDQAPAAPLGDAVDASAAIRNAIIRIQSAMCAEAVGAMEEALRLTTDYLKTRKQFGVTLNKFQALTQRAADMYVSLELARSMNFYAAMSIADGNLDPLIASRSKLQIGRSGRHIAQESIQLHGGIGVTAEYPVGHYAARLTAIDHTLGSTQDQLRVLIDHIADYDLVRL</sequence>
<evidence type="ECO:0000256" key="3">
    <source>
        <dbReference type="ARBA" id="ARBA00022630"/>
    </source>
</evidence>
<feature type="domain" description="Acyl-CoA dehydrogenase/oxidase N-terminal" evidence="7">
    <location>
        <begin position="6"/>
        <end position="104"/>
    </location>
</feature>
<organism evidence="8 9">
    <name type="scientific">Mycobacterium ulcerans subsp. shinshuense</name>
    <dbReference type="NCBI Taxonomy" id="1124626"/>
    <lineage>
        <taxon>Bacteria</taxon>
        <taxon>Bacillati</taxon>
        <taxon>Actinomycetota</taxon>
        <taxon>Actinomycetes</taxon>
        <taxon>Mycobacteriales</taxon>
        <taxon>Mycobacteriaceae</taxon>
        <taxon>Mycobacterium</taxon>
        <taxon>Mycobacterium ulcerans group</taxon>
    </lineage>
</organism>
<evidence type="ECO:0000313" key="9">
    <source>
        <dbReference type="Proteomes" id="UP000218067"/>
    </source>
</evidence>
<comment type="cofactor">
    <cofactor evidence="1">
        <name>FAD</name>
        <dbReference type="ChEBI" id="CHEBI:57692"/>
    </cofactor>
</comment>
<dbReference type="Gene3D" id="2.40.110.10">
    <property type="entry name" value="Butyryl-CoA Dehydrogenase, subunit A, domain 2"/>
    <property type="match status" value="1"/>
</dbReference>
<dbReference type="PANTHER" id="PTHR43884">
    <property type="entry name" value="ACYL-COA DEHYDROGENASE"/>
    <property type="match status" value="1"/>
</dbReference>
<comment type="similarity">
    <text evidence="2">Belongs to the acyl-CoA dehydrogenase family.</text>
</comment>
<dbReference type="InterPro" id="IPR046373">
    <property type="entry name" value="Acyl-CoA_Oxase/DH_mid-dom_sf"/>
</dbReference>
<dbReference type="CDD" id="cd00567">
    <property type="entry name" value="ACAD"/>
    <property type="match status" value="1"/>
</dbReference>
<feature type="domain" description="Acyl-CoA dehydrogenase/oxidase C-terminal" evidence="6">
    <location>
        <begin position="232"/>
        <end position="361"/>
    </location>
</feature>
<dbReference type="InterPro" id="IPR009100">
    <property type="entry name" value="AcylCoA_DH/oxidase_NM_dom_sf"/>
</dbReference>
<dbReference type="EMBL" id="AP017624">
    <property type="protein sequence ID" value="BAV42514.1"/>
    <property type="molecule type" value="Genomic_DNA"/>
</dbReference>
<dbReference type="AlphaFoldDB" id="A0A1B4Y622"/>
<name>A0A1B4Y622_MYCUL</name>
<dbReference type="InterPro" id="IPR037069">
    <property type="entry name" value="AcylCoA_DH/ox_N_sf"/>
</dbReference>
<dbReference type="RefSeq" id="WP_015356517.1">
    <property type="nucleotide sequence ID" value="NZ_AP017624.1"/>
</dbReference>
<dbReference type="Pfam" id="PF00441">
    <property type="entry name" value="Acyl-CoA_dh_1"/>
    <property type="match status" value="1"/>
</dbReference>
<protein>
    <submittedName>
        <fullName evidence="8">Acyl-CoA dehydrogenase</fullName>
    </submittedName>
</protein>
<keyword evidence="5" id="KW-0560">Oxidoreductase</keyword>
<reference evidence="8 9" key="1">
    <citation type="submission" date="2016-08" db="EMBL/GenBank/DDBJ databases">
        <title>Complete genome sequence of Mycobacterium shinshuense, a subspecies of M. ulcerans.</title>
        <authorList>
            <person name="Yoshida M."/>
            <person name="Ogura Y."/>
            <person name="Hayashi T."/>
            <person name="Hoshino Y."/>
        </authorList>
    </citation>
    <scope>NUCLEOTIDE SEQUENCE [LARGE SCALE GENOMIC DNA]</scope>
    <source>
        <strain evidence="9">ATCC 33728</strain>
    </source>
</reference>
<dbReference type="PANTHER" id="PTHR43884:SF20">
    <property type="entry name" value="ACYL-COA DEHYDROGENASE FADE28"/>
    <property type="match status" value="1"/>
</dbReference>
<dbReference type="SUPFAM" id="SSF56645">
    <property type="entry name" value="Acyl-CoA dehydrogenase NM domain-like"/>
    <property type="match status" value="1"/>
</dbReference>
<dbReference type="InterPro" id="IPR036250">
    <property type="entry name" value="AcylCo_DH-like_C"/>
</dbReference>
<evidence type="ECO:0000256" key="2">
    <source>
        <dbReference type="ARBA" id="ARBA00009347"/>
    </source>
</evidence>
<dbReference type="Gene3D" id="1.20.140.10">
    <property type="entry name" value="Butyryl-CoA Dehydrogenase, subunit A, domain 3"/>
    <property type="match status" value="1"/>
</dbReference>
<evidence type="ECO:0000313" key="8">
    <source>
        <dbReference type="EMBL" id="BAV42514.1"/>
    </source>
</evidence>
<evidence type="ECO:0000259" key="6">
    <source>
        <dbReference type="Pfam" id="PF00441"/>
    </source>
</evidence>